<dbReference type="Proteomes" id="UP000029964">
    <property type="component" value="Unassembled WGS sequence"/>
</dbReference>
<feature type="region of interest" description="Disordered" evidence="1">
    <location>
        <begin position="369"/>
        <end position="433"/>
    </location>
</feature>
<feature type="compositionally biased region" description="Polar residues" evidence="1">
    <location>
        <begin position="163"/>
        <end position="184"/>
    </location>
</feature>
<feature type="region of interest" description="Disordered" evidence="1">
    <location>
        <begin position="16"/>
        <end position="107"/>
    </location>
</feature>
<accession>A0A086SWL1</accession>
<feature type="compositionally biased region" description="Basic and acidic residues" evidence="1">
    <location>
        <begin position="369"/>
        <end position="381"/>
    </location>
</feature>
<protein>
    <submittedName>
        <fullName evidence="3">Uncharacterized protein</fullName>
    </submittedName>
</protein>
<name>A0A086SWL1_HAPC1</name>
<evidence type="ECO:0000313" key="4">
    <source>
        <dbReference type="Proteomes" id="UP000029964"/>
    </source>
</evidence>
<feature type="transmembrane region" description="Helical" evidence="2">
    <location>
        <begin position="238"/>
        <end position="259"/>
    </location>
</feature>
<evidence type="ECO:0000256" key="2">
    <source>
        <dbReference type="SAM" id="Phobius"/>
    </source>
</evidence>
<reference evidence="4" key="1">
    <citation type="journal article" date="2014" name="Genome Announc.">
        <title>Genome sequence and annotation of Acremonium chrysogenum, producer of the beta-lactam antibiotic cephalosporin C.</title>
        <authorList>
            <person name="Terfehr D."/>
            <person name="Dahlmann T.A."/>
            <person name="Specht T."/>
            <person name="Zadra I."/>
            <person name="Kuernsteiner H."/>
            <person name="Kueck U."/>
        </authorList>
    </citation>
    <scope>NUCLEOTIDE SEQUENCE [LARGE SCALE GENOMIC DNA]</scope>
    <source>
        <strain evidence="4">ATCC 11550 / CBS 779.69 / DSM 880 / IAM 14645 / JCM 23072 / IMI 49137</strain>
    </source>
</reference>
<sequence length="433" mass="48721">MSLEGNALERVRADLIRRARMERHGDLEQGSPRGQEMAENEPTPSRFGRLAGLSHPGLPRLFGRREGGPSGQDAGQDAVQDAGQLRVLESPKPPEINTREGRSPLNRFALPSMSHIWPGRLLGRESHADEDLAGAPRPVPPDRETWEVPPPPEPATHARSTIRAASSCYSTNEESGSAEINPSSQEREERRRRRQRRQRRRRQHEAMWYGGRRTRGRKTPKRFLYCFPRVKSRQMRAYILRCLVSGFFLVALLTIYLGLSVSDTISVGDFTIVLVLVVILATLFFSYGLVKLCLFVIRKDRARQDQTNPPLHVPGHGYAIPTEPIRVVLARDEEVAGIESVTSKVTPPAYGVWRESVRVDPDRLFWQRNENVSHESGEERPQTSASRRPPSYISDDGVSYVVDAVPRSVAPSSTSLPLHPSETGRMTETRPPW</sequence>
<keyword evidence="2" id="KW-0472">Membrane</keyword>
<comment type="caution">
    <text evidence="3">The sequence shown here is derived from an EMBL/GenBank/DDBJ whole genome shotgun (WGS) entry which is preliminary data.</text>
</comment>
<keyword evidence="2" id="KW-0812">Transmembrane</keyword>
<dbReference type="HOGENOM" id="CLU_032674_0_0_1"/>
<proteinExistence type="predicted"/>
<dbReference type="EMBL" id="JPKY01000126">
    <property type="protein sequence ID" value="KFH41493.1"/>
    <property type="molecule type" value="Genomic_DNA"/>
</dbReference>
<keyword evidence="4" id="KW-1185">Reference proteome</keyword>
<keyword evidence="2" id="KW-1133">Transmembrane helix</keyword>
<gene>
    <name evidence="3" type="ORF">ACRE_077860</name>
</gene>
<organism evidence="3 4">
    <name type="scientific">Hapsidospora chrysogenum (strain ATCC 11550 / CBS 779.69 / DSM 880 / IAM 14645 / JCM 23072 / IMI 49137)</name>
    <name type="common">Acremonium chrysogenum</name>
    <dbReference type="NCBI Taxonomy" id="857340"/>
    <lineage>
        <taxon>Eukaryota</taxon>
        <taxon>Fungi</taxon>
        <taxon>Dikarya</taxon>
        <taxon>Ascomycota</taxon>
        <taxon>Pezizomycotina</taxon>
        <taxon>Sordariomycetes</taxon>
        <taxon>Hypocreomycetidae</taxon>
        <taxon>Hypocreales</taxon>
        <taxon>Bionectriaceae</taxon>
        <taxon>Hapsidospora</taxon>
    </lineage>
</organism>
<feature type="compositionally biased region" description="Basic and acidic residues" evidence="1">
    <location>
        <begin position="16"/>
        <end position="27"/>
    </location>
</feature>
<feature type="compositionally biased region" description="Basic residues" evidence="1">
    <location>
        <begin position="190"/>
        <end position="203"/>
    </location>
</feature>
<dbReference type="AlphaFoldDB" id="A0A086SWL1"/>
<feature type="transmembrane region" description="Helical" evidence="2">
    <location>
        <begin position="271"/>
        <end position="297"/>
    </location>
</feature>
<feature type="region of interest" description="Disordered" evidence="1">
    <location>
        <begin position="130"/>
        <end position="205"/>
    </location>
</feature>
<dbReference type="OrthoDB" id="5417811at2759"/>
<evidence type="ECO:0000313" key="3">
    <source>
        <dbReference type="EMBL" id="KFH41493.1"/>
    </source>
</evidence>
<evidence type="ECO:0000256" key="1">
    <source>
        <dbReference type="SAM" id="MobiDB-lite"/>
    </source>
</evidence>